<dbReference type="Proteomes" id="UP000827092">
    <property type="component" value="Unassembled WGS sequence"/>
</dbReference>
<protein>
    <submittedName>
        <fullName evidence="1">Uncharacterized protein</fullName>
    </submittedName>
</protein>
<organism evidence="1 2">
    <name type="scientific">Oedothorax gibbosus</name>
    <dbReference type="NCBI Taxonomy" id="931172"/>
    <lineage>
        <taxon>Eukaryota</taxon>
        <taxon>Metazoa</taxon>
        <taxon>Ecdysozoa</taxon>
        <taxon>Arthropoda</taxon>
        <taxon>Chelicerata</taxon>
        <taxon>Arachnida</taxon>
        <taxon>Araneae</taxon>
        <taxon>Araneomorphae</taxon>
        <taxon>Entelegynae</taxon>
        <taxon>Araneoidea</taxon>
        <taxon>Linyphiidae</taxon>
        <taxon>Erigoninae</taxon>
        <taxon>Oedothorax</taxon>
    </lineage>
</organism>
<keyword evidence="2" id="KW-1185">Reference proteome</keyword>
<name>A0AAV6VL38_9ARAC</name>
<gene>
    <name evidence="1" type="ORF">JTE90_014469</name>
</gene>
<dbReference type="EMBL" id="JAFNEN010000064">
    <property type="protein sequence ID" value="KAG8196733.1"/>
    <property type="molecule type" value="Genomic_DNA"/>
</dbReference>
<evidence type="ECO:0000313" key="2">
    <source>
        <dbReference type="Proteomes" id="UP000827092"/>
    </source>
</evidence>
<sequence>MSKLQTCLCPKFFFAESYSKRTKALGERPKEDSSPLKSQARLETSFVSRDPYFGVLGLPHQIYRQGFNKEPPPRSVRDIEEVNVPCYLDLFCGWAYGTKFPRYPRWDHEYI</sequence>
<evidence type="ECO:0000313" key="1">
    <source>
        <dbReference type="EMBL" id="KAG8196733.1"/>
    </source>
</evidence>
<accession>A0AAV6VL38</accession>
<dbReference type="AlphaFoldDB" id="A0AAV6VL38"/>
<proteinExistence type="predicted"/>
<reference evidence="1 2" key="1">
    <citation type="journal article" date="2022" name="Nat. Ecol. Evol.">
        <title>A masculinizing supergene underlies an exaggerated male reproductive morph in a spider.</title>
        <authorList>
            <person name="Hendrickx F."/>
            <person name="De Corte Z."/>
            <person name="Sonet G."/>
            <person name="Van Belleghem S.M."/>
            <person name="Kostlbacher S."/>
            <person name="Vangestel C."/>
        </authorList>
    </citation>
    <scope>NUCLEOTIDE SEQUENCE [LARGE SCALE GENOMIC DNA]</scope>
    <source>
        <strain evidence="1">W744_W776</strain>
    </source>
</reference>
<comment type="caution">
    <text evidence="1">The sequence shown here is derived from an EMBL/GenBank/DDBJ whole genome shotgun (WGS) entry which is preliminary data.</text>
</comment>